<dbReference type="Pfam" id="PF03109">
    <property type="entry name" value="ABC1"/>
    <property type="match status" value="2"/>
</dbReference>
<feature type="non-terminal residue" evidence="3">
    <location>
        <position position="1"/>
    </location>
</feature>
<organism evidence="3 4">
    <name type="scientific">Kingdonia uniflora</name>
    <dbReference type="NCBI Taxonomy" id="39325"/>
    <lineage>
        <taxon>Eukaryota</taxon>
        <taxon>Viridiplantae</taxon>
        <taxon>Streptophyta</taxon>
        <taxon>Embryophyta</taxon>
        <taxon>Tracheophyta</taxon>
        <taxon>Spermatophyta</taxon>
        <taxon>Magnoliopsida</taxon>
        <taxon>Ranunculales</taxon>
        <taxon>Circaeasteraceae</taxon>
        <taxon>Kingdonia</taxon>
    </lineage>
</organism>
<dbReference type="GO" id="GO:0005524">
    <property type="term" value="F:ATP binding"/>
    <property type="evidence" value="ECO:0007669"/>
    <property type="project" value="InterPro"/>
</dbReference>
<evidence type="ECO:0000313" key="3">
    <source>
        <dbReference type="EMBL" id="KAF6148147.1"/>
    </source>
</evidence>
<proteinExistence type="inferred from homology"/>
<dbReference type="InterPro" id="IPR011009">
    <property type="entry name" value="Kinase-like_dom_sf"/>
</dbReference>
<dbReference type="InterPro" id="IPR050154">
    <property type="entry name" value="UbiB_kinase"/>
</dbReference>
<protein>
    <recommendedName>
        <fullName evidence="2">Protein kinase domain-containing protein</fullName>
    </recommendedName>
</protein>
<dbReference type="PROSITE" id="PS50011">
    <property type="entry name" value="PROTEIN_KINASE_DOM"/>
    <property type="match status" value="1"/>
</dbReference>
<dbReference type="InterPro" id="IPR004147">
    <property type="entry name" value="ABC1_dom"/>
</dbReference>
<evidence type="ECO:0000313" key="4">
    <source>
        <dbReference type="Proteomes" id="UP000541444"/>
    </source>
</evidence>
<evidence type="ECO:0000259" key="2">
    <source>
        <dbReference type="PROSITE" id="PS50011"/>
    </source>
</evidence>
<name>A0A7J7LZW5_9MAGN</name>
<dbReference type="PANTHER" id="PTHR10566:SF120">
    <property type="entry name" value="PROTEIN ACTIVITY OF BC1 COMPLEX KINASE 3, CHLOROPLASTIC"/>
    <property type="match status" value="1"/>
</dbReference>
<feature type="domain" description="Protein kinase" evidence="2">
    <location>
        <begin position="44"/>
        <end position="292"/>
    </location>
</feature>
<comment type="similarity">
    <text evidence="1">Belongs to the protein kinase superfamily. ADCK protein kinase family.</text>
</comment>
<comment type="caution">
    <text evidence="3">The sequence shown here is derived from an EMBL/GenBank/DDBJ whole genome shotgun (WGS) entry which is preliminary data.</text>
</comment>
<accession>A0A7J7LZW5</accession>
<dbReference type="PANTHER" id="PTHR10566">
    <property type="entry name" value="CHAPERONE-ACTIVITY OF BC1 COMPLEX CABC1 -RELATED"/>
    <property type="match status" value="1"/>
</dbReference>
<reference evidence="3 4" key="1">
    <citation type="journal article" date="2020" name="IScience">
        <title>Genome Sequencing of the Endangered Kingdonia uniflora (Circaeasteraceae, Ranunculales) Reveals Potential Mechanisms of Evolutionary Specialization.</title>
        <authorList>
            <person name="Sun Y."/>
            <person name="Deng T."/>
            <person name="Zhang A."/>
            <person name="Moore M.J."/>
            <person name="Landis J.B."/>
            <person name="Lin N."/>
            <person name="Zhang H."/>
            <person name="Zhang X."/>
            <person name="Huang J."/>
            <person name="Zhang X."/>
            <person name="Sun H."/>
            <person name="Wang H."/>
        </authorList>
    </citation>
    <scope>NUCLEOTIDE SEQUENCE [LARGE SCALE GENOMIC DNA]</scope>
    <source>
        <strain evidence="3">TB1705</strain>
        <tissue evidence="3">Leaf</tissue>
    </source>
</reference>
<dbReference type="Proteomes" id="UP000541444">
    <property type="component" value="Unassembled WGS sequence"/>
</dbReference>
<keyword evidence="4" id="KW-1185">Reference proteome</keyword>
<dbReference type="EMBL" id="JACGCM010001854">
    <property type="protein sequence ID" value="KAF6148147.1"/>
    <property type="molecule type" value="Genomic_DNA"/>
</dbReference>
<dbReference type="InterPro" id="IPR000719">
    <property type="entry name" value="Prot_kinase_dom"/>
</dbReference>
<dbReference type="CDD" id="cd05121">
    <property type="entry name" value="ABC1_ADCK3-like"/>
    <property type="match status" value="1"/>
</dbReference>
<sequence length="292" mass="32884">SADVYSTLALSLNKHDALPTFPDVEAFSCIEEKLGLSLGTIYSSITPSSVVVANLGQVYEARLKYFGQDVVVKVQRPGIEEAIGLDFYLIRNLGIFINKNIDIITNDVVALIDEFARRVNQELNYVQVSFIINDFDFDRSMQDGKNARRTNKLYADKEDVLVPDIFWDYTILGNFLNMDFFHADPHPGNLLATPEGNLSFLDFGMMSETPEEARFTIIGYVVQMVNQDYEAMAWDYYALNFLSVDVDVSPIVPTLHNFFGDALTLTISELNFKTLVDGLGVVPYQYPFNGES</sequence>
<evidence type="ECO:0000256" key="1">
    <source>
        <dbReference type="ARBA" id="ARBA00009670"/>
    </source>
</evidence>
<dbReference type="AlphaFoldDB" id="A0A7J7LZW5"/>
<gene>
    <name evidence="3" type="ORF">GIB67_011922</name>
</gene>
<dbReference type="OrthoDB" id="427480at2759"/>
<dbReference type="SUPFAM" id="SSF56112">
    <property type="entry name" value="Protein kinase-like (PK-like)"/>
    <property type="match status" value="1"/>
</dbReference>
<dbReference type="GO" id="GO:0004672">
    <property type="term" value="F:protein kinase activity"/>
    <property type="evidence" value="ECO:0007669"/>
    <property type="project" value="InterPro"/>
</dbReference>